<keyword evidence="6" id="KW-0472">Membrane</keyword>
<keyword evidence="9" id="KW-1185">Reference proteome</keyword>
<dbReference type="PANTHER" id="PTHR27002:SF559">
    <property type="entry name" value="CYSTEINE-RICH RLK (RECEPTOR-LIKE KINASE) PROTEIN"/>
    <property type="match status" value="1"/>
</dbReference>
<feature type="transmembrane region" description="Helical" evidence="6">
    <location>
        <begin position="95"/>
        <end position="118"/>
    </location>
</feature>
<dbReference type="EMBL" id="AWUE01017016">
    <property type="protein sequence ID" value="OMO88717.1"/>
    <property type="molecule type" value="Genomic_DNA"/>
</dbReference>
<reference evidence="9" key="1">
    <citation type="submission" date="2013-09" db="EMBL/GenBank/DDBJ databases">
        <title>Corchorus olitorius genome sequencing.</title>
        <authorList>
            <person name="Alam M."/>
            <person name="Haque M.S."/>
            <person name="Islam M.S."/>
            <person name="Emdad E.M."/>
            <person name="Islam M.M."/>
            <person name="Ahmed B."/>
            <person name="Halim A."/>
            <person name="Hossen Q.M.M."/>
            <person name="Hossain M.Z."/>
            <person name="Ahmed R."/>
            <person name="Khan M.M."/>
            <person name="Islam R."/>
            <person name="Rashid M.M."/>
            <person name="Khan S.A."/>
            <person name="Rahman M.S."/>
            <person name="Alam M."/>
            <person name="Yahiya A.S."/>
            <person name="Khan M.S."/>
            <person name="Azam M.S."/>
            <person name="Haque T."/>
            <person name="Lashkar M.Z.H."/>
            <person name="Akhand A.I."/>
            <person name="Morshed G."/>
            <person name="Roy S."/>
            <person name="Uddin K.S."/>
            <person name="Rabeya T."/>
            <person name="Hossain A.S."/>
            <person name="Chowdhury A."/>
            <person name="Snigdha A.R."/>
            <person name="Mortoza M.S."/>
            <person name="Matin S.A."/>
            <person name="Hoque S.M.E."/>
            <person name="Islam M.K."/>
            <person name="Roy D.K."/>
            <person name="Haider R."/>
            <person name="Moosa M.M."/>
            <person name="Elias S.M."/>
            <person name="Hasan A.M."/>
            <person name="Jahan S."/>
            <person name="Shafiuddin M."/>
            <person name="Mahmood N."/>
            <person name="Shommy N.S."/>
        </authorList>
    </citation>
    <scope>NUCLEOTIDE SEQUENCE [LARGE SCALE GENOMIC DNA]</scope>
    <source>
        <strain evidence="9">cv. O-4</strain>
    </source>
</reference>
<evidence type="ECO:0000313" key="8">
    <source>
        <dbReference type="EMBL" id="OMO88717.1"/>
    </source>
</evidence>
<evidence type="ECO:0000256" key="6">
    <source>
        <dbReference type="SAM" id="Phobius"/>
    </source>
</evidence>
<evidence type="ECO:0000256" key="5">
    <source>
        <dbReference type="ARBA" id="ARBA00022840"/>
    </source>
</evidence>
<proteinExistence type="predicted"/>
<keyword evidence="3" id="KW-0547">Nucleotide-binding</keyword>
<dbReference type="Gene3D" id="3.20.20.80">
    <property type="entry name" value="Glycosidases"/>
    <property type="match status" value="1"/>
</dbReference>
<keyword evidence="5" id="KW-0067">ATP-binding</keyword>
<sequence length="193" mass="21461">MDGSMGYKTIRSYIRDYGFGISSVYNATYVVNLFTSTTIFINFDGIETVKAKVAYVKEKGLAGYNAFQLSNDDNWALSQAAQDGDKDHQKNKHQLLLKIILPVSVVFILVAAALVYYLRQRKSKQEEEAVLRIIPSPRTNTSAAENFGSDAPQLQVFKFAYIKAATNNFASDNKLGEGGFGPVYKVLYVRTTS</sequence>
<dbReference type="InterPro" id="IPR029070">
    <property type="entry name" value="Chitinase_insertion_sf"/>
</dbReference>
<keyword evidence="1" id="KW-0723">Serine/threonine-protein kinase</keyword>
<dbReference type="GO" id="GO:0005886">
    <property type="term" value="C:plasma membrane"/>
    <property type="evidence" value="ECO:0007669"/>
    <property type="project" value="TreeGrafter"/>
</dbReference>
<evidence type="ECO:0000256" key="2">
    <source>
        <dbReference type="ARBA" id="ARBA00022679"/>
    </source>
</evidence>
<comment type="caution">
    <text evidence="8">The sequence shown here is derived from an EMBL/GenBank/DDBJ whole genome shotgun (WGS) entry which is preliminary data.</text>
</comment>
<accession>A0A1R3J1K5</accession>
<gene>
    <name evidence="8" type="ORF">COLO4_20112</name>
</gene>
<keyword evidence="4" id="KW-0418">Kinase</keyword>
<dbReference type="PANTHER" id="PTHR27002">
    <property type="entry name" value="RECEPTOR-LIKE SERINE/THREONINE-PROTEIN KINASE SD1-8"/>
    <property type="match status" value="1"/>
</dbReference>
<dbReference type="GO" id="GO:0004674">
    <property type="term" value="F:protein serine/threonine kinase activity"/>
    <property type="evidence" value="ECO:0007669"/>
    <property type="project" value="UniProtKB-KW"/>
</dbReference>
<dbReference type="Proteomes" id="UP000187203">
    <property type="component" value="Unassembled WGS sequence"/>
</dbReference>
<organism evidence="8 9">
    <name type="scientific">Corchorus olitorius</name>
    <dbReference type="NCBI Taxonomy" id="93759"/>
    <lineage>
        <taxon>Eukaryota</taxon>
        <taxon>Viridiplantae</taxon>
        <taxon>Streptophyta</taxon>
        <taxon>Embryophyta</taxon>
        <taxon>Tracheophyta</taxon>
        <taxon>Spermatophyta</taxon>
        <taxon>Magnoliopsida</taxon>
        <taxon>eudicotyledons</taxon>
        <taxon>Gunneridae</taxon>
        <taxon>Pentapetalae</taxon>
        <taxon>rosids</taxon>
        <taxon>malvids</taxon>
        <taxon>Malvales</taxon>
        <taxon>Malvaceae</taxon>
        <taxon>Grewioideae</taxon>
        <taxon>Apeibeae</taxon>
        <taxon>Corchorus</taxon>
    </lineage>
</organism>
<dbReference type="GO" id="GO:0005524">
    <property type="term" value="F:ATP binding"/>
    <property type="evidence" value="ECO:0007669"/>
    <property type="project" value="UniProtKB-KW"/>
</dbReference>
<dbReference type="InterPro" id="IPR011009">
    <property type="entry name" value="Kinase-like_dom_sf"/>
</dbReference>
<dbReference type="SUPFAM" id="SSF56112">
    <property type="entry name" value="Protein kinase-like (PK-like)"/>
    <property type="match status" value="1"/>
</dbReference>
<evidence type="ECO:0000313" key="9">
    <source>
        <dbReference type="Proteomes" id="UP000187203"/>
    </source>
</evidence>
<dbReference type="AlphaFoldDB" id="A0A1R3J1K5"/>
<dbReference type="Gene3D" id="3.30.200.20">
    <property type="entry name" value="Phosphorylase Kinase, domain 1"/>
    <property type="match status" value="1"/>
</dbReference>
<evidence type="ECO:0000256" key="3">
    <source>
        <dbReference type="ARBA" id="ARBA00022741"/>
    </source>
</evidence>
<evidence type="ECO:0000259" key="7">
    <source>
        <dbReference type="PROSITE" id="PS51910"/>
    </source>
</evidence>
<evidence type="ECO:0000256" key="4">
    <source>
        <dbReference type="ARBA" id="ARBA00022777"/>
    </source>
</evidence>
<keyword evidence="6" id="KW-1133">Transmembrane helix</keyword>
<keyword evidence="6" id="KW-0812">Transmembrane</keyword>
<keyword evidence="2" id="KW-0808">Transferase</keyword>
<dbReference type="InterPro" id="IPR001223">
    <property type="entry name" value="Glyco_hydro18_cat"/>
</dbReference>
<dbReference type="OrthoDB" id="1745458at2759"/>
<dbReference type="Gene3D" id="3.10.50.10">
    <property type="match status" value="1"/>
</dbReference>
<evidence type="ECO:0000256" key="1">
    <source>
        <dbReference type="ARBA" id="ARBA00022527"/>
    </source>
</evidence>
<feature type="domain" description="GH18" evidence="7">
    <location>
        <begin position="1"/>
        <end position="88"/>
    </location>
</feature>
<dbReference type="GO" id="GO:0005975">
    <property type="term" value="P:carbohydrate metabolic process"/>
    <property type="evidence" value="ECO:0007669"/>
    <property type="project" value="InterPro"/>
</dbReference>
<name>A0A1R3J1K5_9ROSI</name>
<dbReference type="PROSITE" id="PS51910">
    <property type="entry name" value="GH18_2"/>
    <property type="match status" value="1"/>
</dbReference>
<protein>
    <recommendedName>
        <fullName evidence="7">GH18 domain-containing protein</fullName>
    </recommendedName>
</protein>
<dbReference type="STRING" id="93759.A0A1R3J1K5"/>